<keyword evidence="6 8" id="KW-0139">CF(1)</keyword>
<evidence type="ECO:0000256" key="1">
    <source>
        <dbReference type="ARBA" id="ARBA00004370"/>
    </source>
</evidence>
<dbReference type="PRINTS" id="PR00125">
    <property type="entry name" value="ATPASEDELTA"/>
</dbReference>
<keyword evidence="10" id="KW-1185">Reference proteome</keyword>
<dbReference type="AlphaFoldDB" id="A0A6F8VHY8"/>
<dbReference type="NCBIfam" id="TIGR01145">
    <property type="entry name" value="ATP_synt_delta"/>
    <property type="match status" value="1"/>
</dbReference>
<dbReference type="InterPro" id="IPR026015">
    <property type="entry name" value="ATP_synth_OSCP/delta_N_sf"/>
</dbReference>
<dbReference type="GO" id="GO:0005886">
    <property type="term" value="C:plasma membrane"/>
    <property type="evidence" value="ECO:0007669"/>
    <property type="project" value="UniProtKB-SubCell"/>
</dbReference>
<dbReference type="HAMAP" id="MF_01416">
    <property type="entry name" value="ATP_synth_delta_bact"/>
    <property type="match status" value="1"/>
</dbReference>
<dbReference type="Gene3D" id="1.10.520.20">
    <property type="entry name" value="N-terminal domain of the delta subunit of the F1F0-ATP synthase"/>
    <property type="match status" value="1"/>
</dbReference>
<proteinExistence type="inferred from homology"/>
<dbReference type="GO" id="GO:0046933">
    <property type="term" value="F:proton-transporting ATP synthase activity, rotational mechanism"/>
    <property type="evidence" value="ECO:0007669"/>
    <property type="project" value="UniProtKB-UniRule"/>
</dbReference>
<evidence type="ECO:0000256" key="2">
    <source>
        <dbReference type="ARBA" id="ARBA00022448"/>
    </source>
</evidence>
<reference evidence="10" key="1">
    <citation type="submission" date="2020-03" db="EMBL/GenBank/DDBJ databases">
        <title>Complete genome sequence of sulfur-oxidizing bacterium skT11.</title>
        <authorList>
            <person name="Kanda M."/>
            <person name="Kojima H."/>
            <person name="Fukui M."/>
        </authorList>
    </citation>
    <scope>NUCLEOTIDE SEQUENCE [LARGE SCALE GENOMIC DNA]</scope>
    <source>
        <strain evidence="10">skT11</strain>
    </source>
</reference>
<dbReference type="RefSeq" id="WP_173068720.1">
    <property type="nucleotide sequence ID" value="NZ_AP022853.1"/>
</dbReference>
<keyword evidence="3 8" id="KW-0375">Hydrogen ion transport</keyword>
<dbReference type="Pfam" id="PF00213">
    <property type="entry name" value="OSCP"/>
    <property type="match status" value="1"/>
</dbReference>
<comment type="function">
    <text evidence="8">This protein is part of the stalk that links CF(0) to CF(1). It either transmits conformational changes from CF(0) to CF(1) or is implicated in proton conduction.</text>
</comment>
<dbReference type="GO" id="GO:0045259">
    <property type="term" value="C:proton-transporting ATP synthase complex"/>
    <property type="evidence" value="ECO:0007669"/>
    <property type="project" value="UniProtKB-KW"/>
</dbReference>
<dbReference type="KEGG" id="slac:SKTS_36670"/>
<evidence type="ECO:0000313" key="9">
    <source>
        <dbReference type="EMBL" id="BCB28781.1"/>
    </source>
</evidence>
<evidence type="ECO:0000256" key="8">
    <source>
        <dbReference type="HAMAP-Rule" id="MF_01416"/>
    </source>
</evidence>
<dbReference type="PROSITE" id="PS00389">
    <property type="entry name" value="ATPASE_DELTA"/>
    <property type="match status" value="1"/>
</dbReference>
<comment type="function">
    <text evidence="8">F(1)F(0) ATP synthase produces ATP from ADP in the presence of a proton or sodium gradient. F-type ATPases consist of two structural domains, F(1) containing the extramembraneous catalytic core and F(0) containing the membrane proton channel, linked together by a central stalk and a peripheral stalk. During catalysis, ATP synthesis in the catalytic domain of F(1) is coupled via a rotary mechanism of the central stalk subunits to proton translocation.</text>
</comment>
<dbReference type="InterPro" id="IPR000711">
    <property type="entry name" value="ATPase_OSCP/dsu"/>
</dbReference>
<dbReference type="SUPFAM" id="SSF47928">
    <property type="entry name" value="N-terminal domain of the delta subunit of the F1F0-ATP synthase"/>
    <property type="match status" value="1"/>
</dbReference>
<gene>
    <name evidence="8 9" type="primary">atpH</name>
    <name evidence="9" type="ORF">SKTS_36670</name>
</gene>
<accession>A0A6F8VHY8</accession>
<name>A0A6F8VHY8_9PROT</name>
<comment type="subcellular location">
    <subcellularLocation>
        <location evidence="8">Cell membrane</location>
        <topology evidence="8">Peripheral membrane protein</topology>
    </subcellularLocation>
    <subcellularLocation>
        <location evidence="1">Membrane</location>
    </subcellularLocation>
</comment>
<evidence type="ECO:0000256" key="5">
    <source>
        <dbReference type="ARBA" id="ARBA00023136"/>
    </source>
</evidence>
<evidence type="ECO:0000313" key="10">
    <source>
        <dbReference type="Proteomes" id="UP000502260"/>
    </source>
</evidence>
<evidence type="ECO:0000256" key="6">
    <source>
        <dbReference type="ARBA" id="ARBA00023196"/>
    </source>
</evidence>
<dbReference type="InterPro" id="IPR020781">
    <property type="entry name" value="ATPase_OSCP/d_CS"/>
</dbReference>
<organism evidence="9 10">
    <name type="scientific">Sulfurimicrobium lacus</name>
    <dbReference type="NCBI Taxonomy" id="2715678"/>
    <lineage>
        <taxon>Bacteria</taxon>
        <taxon>Pseudomonadati</taxon>
        <taxon>Pseudomonadota</taxon>
        <taxon>Betaproteobacteria</taxon>
        <taxon>Nitrosomonadales</taxon>
        <taxon>Sulfuricellaceae</taxon>
        <taxon>Sulfurimicrobium</taxon>
    </lineage>
</organism>
<keyword evidence="2 8" id="KW-0813">Transport</keyword>
<dbReference type="EMBL" id="AP022853">
    <property type="protein sequence ID" value="BCB28781.1"/>
    <property type="molecule type" value="Genomic_DNA"/>
</dbReference>
<evidence type="ECO:0000256" key="4">
    <source>
        <dbReference type="ARBA" id="ARBA00023065"/>
    </source>
</evidence>
<dbReference type="Proteomes" id="UP000502260">
    <property type="component" value="Chromosome"/>
</dbReference>
<dbReference type="PANTHER" id="PTHR11910">
    <property type="entry name" value="ATP SYNTHASE DELTA CHAIN"/>
    <property type="match status" value="1"/>
</dbReference>
<protein>
    <recommendedName>
        <fullName evidence="8">ATP synthase subunit delta</fullName>
    </recommendedName>
    <alternativeName>
        <fullName evidence="8">ATP synthase F(1) sector subunit delta</fullName>
    </alternativeName>
    <alternativeName>
        <fullName evidence="8">F-type ATPase subunit delta</fullName>
        <shortName evidence="8">F-ATPase subunit delta</shortName>
    </alternativeName>
</protein>
<evidence type="ECO:0000256" key="3">
    <source>
        <dbReference type="ARBA" id="ARBA00022781"/>
    </source>
</evidence>
<dbReference type="NCBIfam" id="NF004402">
    <property type="entry name" value="PRK05758.2-2"/>
    <property type="match status" value="1"/>
</dbReference>
<keyword evidence="5 8" id="KW-0472">Membrane</keyword>
<keyword evidence="8" id="KW-1003">Cell membrane</keyword>
<comment type="similarity">
    <text evidence="8">Belongs to the ATPase delta chain family.</text>
</comment>
<keyword evidence="4 8" id="KW-0406">Ion transport</keyword>
<sequence length="177" mass="19395">METVTIARPYAEALYRLASQKAALSDWSRMLATASAVASDATMSDAIANPKFTRANVEQVFLAVMDKELNEEGKNLIRLLLENGRLALLPVIAEQFEKLKAEQSGMLEADIVSAFPLSAEQEKEMIGLLERRFARKVTTRVSVDPELIGGVKINAGDVVIDASVRGQLDNMAFALKR</sequence>
<evidence type="ECO:0000256" key="7">
    <source>
        <dbReference type="ARBA" id="ARBA00023310"/>
    </source>
</evidence>
<keyword evidence="7 8" id="KW-0066">ATP synthesis</keyword>